<comment type="caution">
    <text evidence="8">The sequence shown here is derived from an EMBL/GenBank/DDBJ whole genome shotgun (WGS) entry which is preliminary data.</text>
</comment>
<evidence type="ECO:0000256" key="5">
    <source>
        <dbReference type="ARBA" id="ARBA00023163"/>
    </source>
</evidence>
<name>A0A0G1U1I7_9BACT</name>
<evidence type="ECO:0000313" key="8">
    <source>
        <dbReference type="EMBL" id="KKU87929.1"/>
    </source>
</evidence>
<dbReference type="AlphaFoldDB" id="A0A0G1U1I7"/>
<proteinExistence type="inferred from homology"/>
<protein>
    <recommendedName>
        <fullName evidence="2">Transcription elongation factor GreA</fullName>
    </recommendedName>
    <alternativeName>
        <fullName evidence="6">Transcript cleavage factor GreA</fullName>
    </alternativeName>
</protein>
<evidence type="ECO:0000256" key="6">
    <source>
        <dbReference type="ARBA" id="ARBA00030776"/>
    </source>
</evidence>
<evidence type="ECO:0000256" key="3">
    <source>
        <dbReference type="ARBA" id="ARBA00023015"/>
    </source>
</evidence>
<reference evidence="8 9" key="1">
    <citation type="journal article" date="2015" name="Nature">
        <title>rRNA introns, odd ribosomes, and small enigmatic genomes across a large radiation of phyla.</title>
        <authorList>
            <person name="Brown C.T."/>
            <person name="Hug L.A."/>
            <person name="Thomas B.C."/>
            <person name="Sharon I."/>
            <person name="Castelle C.J."/>
            <person name="Singh A."/>
            <person name="Wilkins M.J."/>
            <person name="Williams K.H."/>
            <person name="Banfield J.F."/>
        </authorList>
    </citation>
    <scope>NUCLEOTIDE SEQUENCE [LARGE SCALE GENOMIC DNA]</scope>
</reference>
<dbReference type="GO" id="GO:0003746">
    <property type="term" value="F:translation elongation factor activity"/>
    <property type="evidence" value="ECO:0007669"/>
    <property type="project" value="UniProtKB-KW"/>
</dbReference>
<dbReference type="SUPFAM" id="SSF46557">
    <property type="entry name" value="GreA transcript cleavage protein, N-terminal domain"/>
    <property type="match status" value="1"/>
</dbReference>
<keyword evidence="5" id="KW-0804">Transcription</keyword>
<dbReference type="GO" id="GO:0032784">
    <property type="term" value="P:regulation of DNA-templated transcription elongation"/>
    <property type="evidence" value="ECO:0007669"/>
    <property type="project" value="InterPro"/>
</dbReference>
<dbReference type="EMBL" id="LCOY01000016">
    <property type="protein sequence ID" value="KKU87929.1"/>
    <property type="molecule type" value="Genomic_DNA"/>
</dbReference>
<keyword evidence="3" id="KW-0805">Transcription regulation</keyword>
<keyword evidence="4" id="KW-0238">DNA-binding</keyword>
<evidence type="ECO:0000256" key="4">
    <source>
        <dbReference type="ARBA" id="ARBA00023125"/>
    </source>
</evidence>
<evidence type="ECO:0000256" key="2">
    <source>
        <dbReference type="ARBA" id="ARBA00013729"/>
    </source>
</evidence>
<dbReference type="FunFam" id="1.10.287.180:FF:000001">
    <property type="entry name" value="Transcription elongation factor GreA"/>
    <property type="match status" value="1"/>
</dbReference>
<feature type="domain" description="Transcription elongation factor GreA/GreB N-terminal" evidence="7">
    <location>
        <begin position="13"/>
        <end position="77"/>
    </location>
</feature>
<keyword evidence="8" id="KW-0648">Protein biosynthesis</keyword>
<evidence type="ECO:0000313" key="9">
    <source>
        <dbReference type="Proteomes" id="UP000034739"/>
    </source>
</evidence>
<dbReference type="GO" id="GO:0003677">
    <property type="term" value="F:DNA binding"/>
    <property type="evidence" value="ECO:0007669"/>
    <property type="project" value="UniProtKB-KW"/>
</dbReference>
<comment type="similarity">
    <text evidence="1">Belongs to the GreA/GreB family.</text>
</comment>
<organism evidence="8 9">
    <name type="scientific">Candidatus Gottesmanbacteria bacterium GW2011_GWA2_47_9</name>
    <dbReference type="NCBI Taxonomy" id="1618445"/>
    <lineage>
        <taxon>Bacteria</taxon>
        <taxon>Candidatus Gottesmaniibacteriota</taxon>
    </lineage>
</organism>
<dbReference type="Pfam" id="PF03449">
    <property type="entry name" value="GreA_GreB_N"/>
    <property type="match status" value="1"/>
</dbReference>
<dbReference type="InterPro" id="IPR036805">
    <property type="entry name" value="Tscrpt_elong_fac_GreA/B_N_sf"/>
</dbReference>
<evidence type="ECO:0000259" key="7">
    <source>
        <dbReference type="Pfam" id="PF03449"/>
    </source>
</evidence>
<dbReference type="InterPro" id="IPR022691">
    <property type="entry name" value="Tscrpt_elong_fac_GreA/B_N"/>
</dbReference>
<dbReference type="Gene3D" id="1.10.287.180">
    <property type="entry name" value="Transcription elongation factor, GreA/GreB, N-terminal domain"/>
    <property type="match status" value="1"/>
</dbReference>
<sequence>MKKIFPNKEARILFTAKGYQQVLVEKEKLLTERPEAVEHLRKAREMGDLSENGYYKASRARLSFLDARIRRVERLIRLGVIVQSSQSGPYRPRTYGEKTK</sequence>
<dbReference type="Proteomes" id="UP000034739">
    <property type="component" value="Unassembled WGS sequence"/>
</dbReference>
<gene>
    <name evidence="8" type="ORF">UY16_C0016G0021</name>
</gene>
<evidence type="ECO:0000256" key="1">
    <source>
        <dbReference type="ARBA" id="ARBA00008213"/>
    </source>
</evidence>
<keyword evidence="8" id="KW-0251">Elongation factor</keyword>
<accession>A0A0G1U1I7</accession>